<keyword evidence="1" id="KW-0472">Membrane</keyword>
<protein>
    <submittedName>
        <fullName evidence="2">Uncharacterized protein</fullName>
    </submittedName>
</protein>
<organism evidence="2 3">
    <name type="scientific">Thioalkalivibrio paradoxus ARh 1</name>
    <dbReference type="NCBI Taxonomy" id="713585"/>
    <lineage>
        <taxon>Bacteria</taxon>
        <taxon>Pseudomonadati</taxon>
        <taxon>Pseudomonadota</taxon>
        <taxon>Gammaproteobacteria</taxon>
        <taxon>Chromatiales</taxon>
        <taxon>Ectothiorhodospiraceae</taxon>
        <taxon>Thioalkalivibrio</taxon>
    </lineage>
</organism>
<feature type="transmembrane region" description="Helical" evidence="1">
    <location>
        <begin position="54"/>
        <end position="77"/>
    </location>
</feature>
<proteinExistence type="predicted"/>
<accession>W0DM60</accession>
<sequence>MVGVYFEREFVVEHRVVVEELIARTHRAAFAIFVGTFAGYGVAIWVWFSGNMWAALIIATLSYLFFRQFRTLSFALARTQLRGRAVALPVVKRVEQALEKGAATDVMAELEAHLHAMGQDPAGD</sequence>
<dbReference type="HOGENOM" id="CLU_2002864_0_0_6"/>
<evidence type="ECO:0000313" key="3">
    <source>
        <dbReference type="Proteomes" id="UP000005289"/>
    </source>
</evidence>
<name>W0DM60_9GAMM</name>
<keyword evidence="1" id="KW-0812">Transmembrane</keyword>
<reference evidence="2 3" key="1">
    <citation type="submission" date="2013-12" db="EMBL/GenBank/DDBJ databases">
        <authorList>
            <consortium name="DOE Joint Genome Institute"/>
            <person name="Muyzer G."/>
            <person name="Huntemann M."/>
            <person name="Han J."/>
            <person name="Chen A."/>
            <person name="Kyrpides N."/>
            <person name="Mavromatis K."/>
            <person name="Markowitz V."/>
            <person name="Palaniappan K."/>
            <person name="Ivanova N."/>
            <person name="Schaumberg A."/>
            <person name="Pati A."/>
            <person name="Liolios K."/>
            <person name="Nordberg H.P."/>
            <person name="Cantor M.N."/>
            <person name="Hua S.X."/>
            <person name="Woyke T."/>
        </authorList>
    </citation>
    <scope>NUCLEOTIDE SEQUENCE [LARGE SCALE GENOMIC DNA]</scope>
    <source>
        <strain evidence="2 3">ARh 1</strain>
    </source>
</reference>
<dbReference type="KEGG" id="tti:THITH_06575"/>
<keyword evidence="1" id="KW-1133">Transmembrane helix</keyword>
<evidence type="ECO:0000256" key="1">
    <source>
        <dbReference type="SAM" id="Phobius"/>
    </source>
</evidence>
<dbReference type="Proteomes" id="UP000005289">
    <property type="component" value="Chromosome"/>
</dbReference>
<dbReference type="EMBL" id="CP007029">
    <property type="protein sequence ID" value="AHE97975.1"/>
    <property type="molecule type" value="Genomic_DNA"/>
</dbReference>
<dbReference type="AlphaFoldDB" id="W0DM60"/>
<keyword evidence="3" id="KW-1185">Reference proteome</keyword>
<gene>
    <name evidence="2" type="ORF">THITH_06575</name>
</gene>
<feature type="transmembrane region" description="Helical" evidence="1">
    <location>
        <begin position="28"/>
        <end position="48"/>
    </location>
</feature>
<evidence type="ECO:0000313" key="2">
    <source>
        <dbReference type="EMBL" id="AHE97975.1"/>
    </source>
</evidence>